<keyword evidence="3" id="KW-1185">Reference proteome</keyword>
<evidence type="ECO:0000313" key="2">
    <source>
        <dbReference type="EMBL" id="MEM4988275.1"/>
    </source>
</evidence>
<accession>A0ABU9PW70</accession>
<dbReference type="Gene3D" id="3.40.50.10490">
    <property type="entry name" value="Glucose-6-phosphate isomerase like protein, domain 1"/>
    <property type="match status" value="1"/>
</dbReference>
<dbReference type="PANTHER" id="PTHR30390:SF7">
    <property type="entry name" value="PHOSPHOHEPTOSE ISOMERASE"/>
    <property type="match status" value="1"/>
</dbReference>
<dbReference type="PANTHER" id="PTHR30390">
    <property type="entry name" value="SEDOHEPTULOSE 7-PHOSPHATE ISOMERASE / DNAA INITIATOR-ASSOCIATING FACTOR FOR REPLICATION INITIATION"/>
    <property type="match status" value="1"/>
</dbReference>
<dbReference type="RefSeq" id="WP_342829727.1">
    <property type="nucleotide sequence ID" value="NZ_JBANDC010000008.1"/>
</dbReference>
<dbReference type="Pfam" id="PF13580">
    <property type="entry name" value="SIS_2"/>
    <property type="match status" value="1"/>
</dbReference>
<dbReference type="InterPro" id="IPR050099">
    <property type="entry name" value="SIS_GmhA/DiaA_subfam"/>
</dbReference>
<feature type="domain" description="SIS" evidence="1">
    <location>
        <begin position="38"/>
        <end position="197"/>
    </location>
</feature>
<dbReference type="InterPro" id="IPR035461">
    <property type="entry name" value="GmhA/DiaA"/>
</dbReference>
<reference evidence="2 3" key="1">
    <citation type="submission" date="2024-02" db="EMBL/GenBank/DDBJ databases">
        <title>Draft genome sequence of Collimonas sp. strain H4R21, an effective mineral-weathering bacterial strain isolated from the beech rhizosphere.</title>
        <authorList>
            <person name="Morin E."/>
            <person name="Uroz S."/>
            <person name="Leveau J.H.J."/>
            <person name="Kumar R."/>
            <person name="Rey M.W."/>
            <person name="Pham J."/>
        </authorList>
    </citation>
    <scope>NUCLEOTIDE SEQUENCE [LARGE SCALE GENOMIC DNA]</scope>
    <source>
        <strain evidence="2 3">H4R21</strain>
    </source>
</reference>
<name>A0ABU9PW70_9BURK</name>
<gene>
    <name evidence="2" type="ORF">V8G57_12840</name>
</gene>
<dbReference type="PROSITE" id="PS51464">
    <property type="entry name" value="SIS"/>
    <property type="match status" value="1"/>
</dbReference>
<dbReference type="InterPro" id="IPR001347">
    <property type="entry name" value="SIS_dom"/>
</dbReference>
<dbReference type="SUPFAM" id="SSF53697">
    <property type="entry name" value="SIS domain"/>
    <property type="match status" value="1"/>
</dbReference>
<sequence>MQLKQHINASLAEAQQALEALLANDTALQSIERAAALLIDVFERKGRVYSCGNGGSMCDAMHFAEELTGRYRLDRAALGATAISDAGHLTCVGNDHGYEQVFSRYIEGHGRAGDCLVALSTSGTSKNIIRAAQTARDLGMHVIILSGKQAELLSSLSDVYICTPGGTFADRVQELHIKVLHILIELIERHFFPENYADKA</sequence>
<protein>
    <submittedName>
        <fullName evidence="2">SIS domain-containing protein</fullName>
    </submittedName>
</protein>
<dbReference type="EMBL" id="JBANDC010000008">
    <property type="protein sequence ID" value="MEM4988275.1"/>
    <property type="molecule type" value="Genomic_DNA"/>
</dbReference>
<dbReference type="Proteomes" id="UP001495910">
    <property type="component" value="Unassembled WGS sequence"/>
</dbReference>
<dbReference type="CDD" id="cd05006">
    <property type="entry name" value="SIS_GmhA"/>
    <property type="match status" value="1"/>
</dbReference>
<comment type="caution">
    <text evidence="2">The sequence shown here is derived from an EMBL/GenBank/DDBJ whole genome shotgun (WGS) entry which is preliminary data.</text>
</comment>
<evidence type="ECO:0000259" key="1">
    <source>
        <dbReference type="PROSITE" id="PS51464"/>
    </source>
</evidence>
<proteinExistence type="predicted"/>
<dbReference type="InterPro" id="IPR046348">
    <property type="entry name" value="SIS_dom_sf"/>
</dbReference>
<evidence type="ECO:0000313" key="3">
    <source>
        <dbReference type="Proteomes" id="UP001495910"/>
    </source>
</evidence>
<organism evidence="2 3">
    <name type="scientific">Collimonas rhizosphaerae</name>
    <dbReference type="NCBI Taxonomy" id="3126357"/>
    <lineage>
        <taxon>Bacteria</taxon>
        <taxon>Pseudomonadati</taxon>
        <taxon>Pseudomonadota</taxon>
        <taxon>Betaproteobacteria</taxon>
        <taxon>Burkholderiales</taxon>
        <taxon>Oxalobacteraceae</taxon>
        <taxon>Collimonas</taxon>
    </lineage>
</organism>